<dbReference type="Pfam" id="PF09992">
    <property type="entry name" value="NAGPA"/>
    <property type="match status" value="1"/>
</dbReference>
<keyword evidence="2" id="KW-0812">Transmembrane</keyword>
<keyword evidence="5" id="KW-1185">Reference proteome</keyword>
<feature type="transmembrane region" description="Helical" evidence="2">
    <location>
        <begin position="207"/>
        <end position="233"/>
    </location>
</feature>
<keyword evidence="2" id="KW-0472">Membrane</keyword>
<keyword evidence="2" id="KW-1133">Transmembrane helix</keyword>
<proteinExistence type="predicted"/>
<feature type="region of interest" description="Disordered" evidence="1">
    <location>
        <begin position="83"/>
        <end position="114"/>
    </location>
</feature>
<reference evidence="5" key="1">
    <citation type="submission" date="2016-10" db="EMBL/GenBank/DDBJ databases">
        <authorList>
            <person name="Varghese N."/>
            <person name="Submissions S."/>
        </authorList>
    </citation>
    <scope>NUCLEOTIDE SEQUENCE [LARGE SCALE GENOMIC DNA]</scope>
    <source>
        <strain evidence="5">M83</strain>
    </source>
</reference>
<name>A0A1G9XRJ8_9FIRM</name>
<accession>A0A1G9XRJ8</accession>
<evidence type="ECO:0000313" key="4">
    <source>
        <dbReference type="EMBL" id="SDM99424.1"/>
    </source>
</evidence>
<dbReference type="OrthoDB" id="9809781at2"/>
<dbReference type="InterPro" id="IPR018711">
    <property type="entry name" value="NAGPA"/>
</dbReference>
<evidence type="ECO:0000256" key="1">
    <source>
        <dbReference type="SAM" id="MobiDB-lite"/>
    </source>
</evidence>
<sequence>MLKRKKNVEIDLIELSKEEILENEKKIWGYSPEWRKRDVAADEDFIAKKDAAKTNNEEASVLKEDKEIPSKKEVKEDKKLLGAKEAKEIKEETPKDLSKLEDLSRQSKDVKSLQPNDQVEIIEIEDLDPRDLNAKDYNLNEEIKEEIKEDIKKDITNEEKLSKEEQDILIDDDSEEDLADNFFDDIKSKKKSEKNLPEKKKLGAKKIFGRIALCILTAVIIIVLALLGLVLIIEHGPSKAARNLFVNSVLETSAGKFLATTFVSAEVIDEIQSQNSIELTDEVTDSSLINVTSENVDTENTGTTTDEDGIELVEINGGSYNGYLLKIKDPSRVMVGTCGTFGGYGLHVDAIVERYGAVAGVNGGGFEDTNGMGNGGTPIGLVISNGELLAGELDKTYDIAGFDSNNVLVVGSMTGQQAIDRGIRDCCCYGPTLIVNGVATTVYGTGSGINPRTAIGQCADGTVLLLVIDGRQINSIGATFADIIDVMLEYGAVNAYNLDGGSSTTLYYNGEYVNSTAPLTGSRLIPTAIIVK</sequence>
<evidence type="ECO:0000313" key="5">
    <source>
        <dbReference type="Proteomes" id="UP000187651"/>
    </source>
</evidence>
<feature type="domain" description="Phosphodiester glycosidase" evidence="3">
    <location>
        <begin position="355"/>
        <end position="531"/>
    </location>
</feature>
<evidence type="ECO:0000259" key="3">
    <source>
        <dbReference type="Pfam" id="PF09992"/>
    </source>
</evidence>
<dbReference type="PANTHER" id="PTHR40446">
    <property type="entry name" value="N-ACETYLGLUCOSAMINE-1-PHOSPHODIESTER ALPHA-N-ACETYLGLUCOSAMINIDASE"/>
    <property type="match status" value="1"/>
</dbReference>
<feature type="compositionally biased region" description="Basic and acidic residues" evidence="1">
    <location>
        <begin position="83"/>
        <end position="111"/>
    </location>
</feature>
<evidence type="ECO:0000256" key="2">
    <source>
        <dbReference type="SAM" id="Phobius"/>
    </source>
</evidence>
<dbReference type="PANTHER" id="PTHR40446:SF2">
    <property type="entry name" value="N-ACETYLGLUCOSAMINE-1-PHOSPHODIESTER ALPHA-N-ACETYLGLUCOSAMINIDASE"/>
    <property type="match status" value="1"/>
</dbReference>
<dbReference type="EMBL" id="FNHZ01000004">
    <property type="protein sequence ID" value="SDM99424.1"/>
    <property type="molecule type" value="Genomic_DNA"/>
</dbReference>
<dbReference type="Proteomes" id="UP000187651">
    <property type="component" value="Unassembled WGS sequence"/>
</dbReference>
<dbReference type="RefSeq" id="WP_083330313.1">
    <property type="nucleotide sequence ID" value="NZ_FNHZ01000004.1"/>
</dbReference>
<protein>
    <submittedName>
        <fullName evidence="4">Exopolysaccharide biosynthesis protein</fullName>
    </submittedName>
</protein>
<gene>
    <name evidence="4" type="ORF">SAMN05216544_1615</name>
</gene>
<dbReference type="AlphaFoldDB" id="A0A1G9XRJ8"/>
<organism evidence="4 5">
    <name type="scientific">Lachnospira pectinoschiza</name>
    <dbReference type="NCBI Taxonomy" id="28052"/>
    <lineage>
        <taxon>Bacteria</taxon>
        <taxon>Bacillati</taxon>
        <taxon>Bacillota</taxon>
        <taxon>Clostridia</taxon>
        <taxon>Lachnospirales</taxon>
        <taxon>Lachnospiraceae</taxon>
        <taxon>Lachnospira</taxon>
    </lineage>
</organism>